<dbReference type="Gene3D" id="2.60.120.380">
    <property type="match status" value="1"/>
</dbReference>
<feature type="signal peptide" evidence="1">
    <location>
        <begin position="1"/>
        <end position="17"/>
    </location>
</feature>
<accession>A0A271IV29</accession>
<evidence type="ECO:0000256" key="1">
    <source>
        <dbReference type="SAM" id="SignalP"/>
    </source>
</evidence>
<evidence type="ECO:0000313" key="3">
    <source>
        <dbReference type="Proteomes" id="UP000216339"/>
    </source>
</evidence>
<proteinExistence type="predicted"/>
<reference evidence="2 3" key="1">
    <citation type="submission" date="2016-11" db="EMBL/GenBank/DDBJ databases">
        <title>Study of marine rhodopsin-containing bacteria.</title>
        <authorList>
            <person name="Yoshizawa S."/>
            <person name="Kumagai Y."/>
            <person name="Kogure K."/>
        </authorList>
    </citation>
    <scope>NUCLEOTIDE SEQUENCE [LARGE SCALE GENOMIC DNA]</scope>
    <source>
        <strain evidence="2 3">SAORIC-28</strain>
    </source>
</reference>
<dbReference type="OrthoDB" id="939978at2"/>
<dbReference type="SUPFAM" id="SSF49464">
    <property type="entry name" value="Carboxypeptidase regulatory domain-like"/>
    <property type="match status" value="1"/>
</dbReference>
<evidence type="ECO:0000313" key="2">
    <source>
        <dbReference type="EMBL" id="PAP75052.1"/>
    </source>
</evidence>
<name>A0A271IV29_9BACT</name>
<feature type="chain" id="PRO_5012379776" description="Peptidase C-terminal archaeal/bacterial domain-containing protein" evidence="1">
    <location>
        <begin position="18"/>
        <end position="447"/>
    </location>
</feature>
<sequence length="447" mass="46501">MRALLAFALALTTTASAAQSTTSQTFDGRLESGDPTLASGEYFDAYDVDVEAGHLVQVDLVSTAFDPYLLVVRPDGGAWENDDYEGSRTRSYIEEVAPESGVYRVVVTSYAPAETGAYRATVTVGEGGPAPPCGSSVTPYVVTGGAVDTQGRPLAGALVTAHSQSLPGSTVQGTTGSNGCYRLDLLPIPSTWSVVATTDREFGGQTFRFDLHPDAGPLAGNLGAVRSFDWRIAGPRAEGRFYGSPVLVYVPLGITESDVELTLAPVGPLVDGSAGATITRAAVHTGDGWAVADVPIGRYRISARHVPTDGPMEIRRRNAGAYSSEVTLDFEAPFGALSIYWIEVETRLAVGTAGEGGPNEAPEVGLGVWPNPTPVGARATLSLGAASEVVAEVLDALGRRVALLHEGPLAAGSHELQVDASRLPPALYLVRVGTAVGAVTRPLTVAR</sequence>
<gene>
    <name evidence="2" type="ORF">BSZ37_00595</name>
</gene>
<comment type="caution">
    <text evidence="2">The sequence shown here is derived from an EMBL/GenBank/DDBJ whole genome shotgun (WGS) entry which is preliminary data.</text>
</comment>
<evidence type="ECO:0008006" key="4">
    <source>
        <dbReference type="Google" id="ProtNLM"/>
    </source>
</evidence>
<dbReference type="AlphaFoldDB" id="A0A271IV29"/>
<dbReference type="EMBL" id="MQWD01000001">
    <property type="protein sequence ID" value="PAP75052.1"/>
    <property type="molecule type" value="Genomic_DNA"/>
</dbReference>
<organism evidence="2 3">
    <name type="scientific">Rubrivirga marina</name>
    <dbReference type="NCBI Taxonomy" id="1196024"/>
    <lineage>
        <taxon>Bacteria</taxon>
        <taxon>Pseudomonadati</taxon>
        <taxon>Rhodothermota</taxon>
        <taxon>Rhodothermia</taxon>
        <taxon>Rhodothermales</taxon>
        <taxon>Rubricoccaceae</taxon>
        <taxon>Rubrivirga</taxon>
    </lineage>
</organism>
<dbReference type="RefSeq" id="WP_095508679.1">
    <property type="nucleotide sequence ID" value="NZ_MQWD01000001.1"/>
</dbReference>
<dbReference type="InterPro" id="IPR008969">
    <property type="entry name" value="CarboxyPept-like_regulatory"/>
</dbReference>
<keyword evidence="3" id="KW-1185">Reference proteome</keyword>
<protein>
    <recommendedName>
        <fullName evidence="4">Peptidase C-terminal archaeal/bacterial domain-containing protein</fullName>
    </recommendedName>
</protein>
<keyword evidence="1" id="KW-0732">Signal</keyword>
<dbReference type="Proteomes" id="UP000216339">
    <property type="component" value="Unassembled WGS sequence"/>
</dbReference>